<accession>A0A3N4EWK8</accession>
<dbReference type="Pfam" id="PF13009">
    <property type="entry name" value="Integrase_2"/>
    <property type="match status" value="1"/>
</dbReference>
<dbReference type="Pfam" id="PF14882">
    <property type="entry name" value="INT_rpt"/>
    <property type="match status" value="9"/>
</dbReference>
<dbReference type="Gene3D" id="1.10.443.10">
    <property type="entry name" value="Intergrase catalytic core"/>
    <property type="match status" value="1"/>
</dbReference>
<dbReference type="GO" id="GO:0015074">
    <property type="term" value="P:DNA integration"/>
    <property type="evidence" value="ECO:0007669"/>
    <property type="project" value="InterPro"/>
</dbReference>
<dbReference type="InterPro" id="IPR028229">
    <property type="entry name" value="Integrase_rpt"/>
</dbReference>
<evidence type="ECO:0000313" key="5">
    <source>
        <dbReference type="Proteomes" id="UP000278855"/>
    </source>
</evidence>
<reference evidence="3" key="3">
    <citation type="submission" date="2018-11" db="EMBL/GenBank/DDBJ databases">
        <authorList>
            <person name="Hwang Y.J."/>
            <person name="Hwang C.Y."/>
        </authorList>
    </citation>
    <scope>NUCLEOTIDE SEQUENCE</scope>
    <source>
        <strain evidence="3">R106</strain>
    </source>
</reference>
<reference evidence="5" key="2">
    <citation type="submission" date="2018-11" db="EMBL/GenBank/DDBJ databases">
        <title>Shewanella sp. R106.</title>
        <authorList>
            <person name="Hwang Y.J."/>
            <person name="Hwang C.Y."/>
        </authorList>
    </citation>
    <scope>NUCLEOTIDE SEQUENCE [LARGE SCALE GENOMIC DNA]</scope>
    <source>
        <strain evidence="5">R106</strain>
    </source>
</reference>
<dbReference type="SUPFAM" id="SSF56349">
    <property type="entry name" value="DNA breaking-rejoining enzymes"/>
    <property type="match status" value="1"/>
</dbReference>
<dbReference type="RefSeq" id="WP_124012529.1">
    <property type="nucleotide sequence ID" value="NZ_CP034073.1"/>
</dbReference>
<gene>
    <name evidence="3" type="ORF">EGC77_08720</name>
    <name evidence="2" type="ORF">EGC80_07645</name>
</gene>
<organism evidence="3 5">
    <name type="scientific">Shewanella psychromarinicola</name>
    <dbReference type="NCBI Taxonomy" id="2487742"/>
    <lineage>
        <taxon>Bacteria</taxon>
        <taxon>Pseudomonadati</taxon>
        <taxon>Pseudomonadota</taxon>
        <taxon>Gammaproteobacteria</taxon>
        <taxon>Alteromonadales</taxon>
        <taxon>Shewanellaceae</taxon>
        <taxon>Shewanella</taxon>
    </lineage>
</organism>
<proteinExistence type="predicted"/>
<dbReference type="Proteomes" id="UP000278855">
    <property type="component" value="Unassembled WGS sequence"/>
</dbReference>
<dbReference type="KEGG" id="spsr:EGC80_07645"/>
<reference evidence="2 4" key="1">
    <citation type="submission" date="2018-11" db="EMBL/GenBank/DDBJ databases">
        <title>Shewanella sp. M2.</title>
        <authorList>
            <person name="Hwang Y.J."/>
            <person name="Hwang C.Y."/>
        </authorList>
    </citation>
    <scope>NUCLEOTIDE SEQUENCE [LARGE SCALE GENOMIC DNA]</scope>
    <source>
        <strain evidence="2 4">M2</strain>
    </source>
</reference>
<dbReference type="OrthoDB" id="2077978at2"/>
<evidence type="ECO:0000313" key="2">
    <source>
        <dbReference type="EMBL" id="AZG34806.1"/>
    </source>
</evidence>
<sequence>MSKYKTLEEASKMAIKLGIKSKLEYLQNYKKDPKLPADPLSQYKGDMKQFGGWYGFLGKKVPNFYNTFEEASKMAIKLGIKSRSEYLKHYRKDPKLPANPFRQYKGELKHSCDWYSFLGNDAPNYYSTIEDASKAAIKRGIKTRKEYLERYKEDPKLPRVPDHTYSDEWESFGGLCGFLDKEVISFYRAIEEASEAVIKLGIKTGTEYSERYKEDPKLPSEPSRYYGVEWTNFESWDGFLGREPIFYNTIEEASKAVIKLRIKSITEYRERYKEDPNLPSNPNKTYSDDWNTLGGWYSFFGKEAPDYYNTVEEASQAAIKLGFQGSDEYKQGYKEDPKLPSNPNNTYSDDWNSFGGWYSFLGKVGPDFYNTFEEASKAVIKLGFQSSDEYKQGYKEDPRLPSTPQRTYSDHWNILGGWYGYLDKEAPDLYRTLEEASEAAINLGIMSATEYKKRYKEDPRLTFNPNIIYSDDWDNIGNWVGFLGKEPKDFYRTIEEASRATIKLGLVNAHEYRKRYKEDPRLPLKPSELYSDDWKGFGRWRGFVGMSKNYSRTDIGIKFNSWLDLYDSYIEQCPRGLVMRQRVCIPFICKFIMENNHPAKPEGFLLKTTKVNRKSYEEFLEHFKDDNKSKFHSIVIEFIDYCLHELCTLEDDDEVIVHPDFGNHFINLQSPLFEIKQKRLAESDKPVLAYGYVVKAKEWILPAQSKDFCELTHLHGLVESDWSDIDPSLIDTSDPDCVYRYVEKDRRESKHTGKLIGRYNETVCQIWSPSRFLAVYTLLSVPARGQQILWCDSGEADKRIPQLVKNKVEWVTNTSLLAGHTKKQGFIKEYQANELGLHFSTNKTSFHEGGYDIPWMPENLDYWMIKLRNWQSKYNAIIEPTKWTELVLRIPIGNKILKQRGANCFLFRMGNSNTPHQQPIFGKALAYVLHQIEHKDNPLTNQVNDNENVGSYKSDYTPHSMRVSLITAFVIDAKVPIHIVQKLVGHTRLVMTIYYTKIGHAEMRDELNAANKRALAESPYKIQQQIRNKQFEAVRDSLIAADPLAFKNLSNDHPTSAFAFTDIGICPMGGGKCDQGGEVVNDQVKQKKYLPVASGHLGEKNCIRCRFFITSPAFLGGLTAVFNEISLKKFYIKQKEKDLIIHIESLEDEQYDTEKLGNAFAKTMELEKATSNLETIAKETSMYATDTVHIARLISQCVDLLNNTTTKDGEIGTTLVTNSTQSSLDWSLDETNSEFHQLSTVCENATIYALSDASLANARRSQLIDNMASQNGIDLRLCMLSPKQQLEVGNQMSELLKSRLKSWENVEKVMRADILLNDFTDSQQLIPLHDEVKNILLGKPVNQLAYKKNMVEGV</sequence>
<dbReference type="GO" id="GO:0003677">
    <property type="term" value="F:DNA binding"/>
    <property type="evidence" value="ECO:0007669"/>
    <property type="project" value="InterPro"/>
</dbReference>
<dbReference type="InterPro" id="IPR024965">
    <property type="entry name" value="Putative_integrase"/>
</dbReference>
<dbReference type="Proteomes" id="UP000273778">
    <property type="component" value="Chromosome"/>
</dbReference>
<dbReference type="GO" id="GO:0006310">
    <property type="term" value="P:DNA recombination"/>
    <property type="evidence" value="ECO:0007669"/>
    <property type="project" value="UniProtKB-KW"/>
</dbReference>
<name>A0A3N4EWK8_9GAMM</name>
<evidence type="ECO:0000256" key="1">
    <source>
        <dbReference type="ARBA" id="ARBA00023172"/>
    </source>
</evidence>
<keyword evidence="1" id="KW-0233">DNA recombination</keyword>
<dbReference type="InterPro" id="IPR011010">
    <property type="entry name" value="DNA_brk_join_enz"/>
</dbReference>
<evidence type="ECO:0000313" key="4">
    <source>
        <dbReference type="Proteomes" id="UP000273778"/>
    </source>
</evidence>
<protein>
    <submittedName>
        <fullName evidence="3">Integrase</fullName>
    </submittedName>
</protein>
<evidence type="ECO:0000313" key="3">
    <source>
        <dbReference type="EMBL" id="RPA33404.1"/>
    </source>
</evidence>
<keyword evidence="4" id="KW-1185">Reference proteome</keyword>
<dbReference type="InterPro" id="IPR013762">
    <property type="entry name" value="Integrase-like_cat_sf"/>
</dbReference>
<dbReference type="EMBL" id="RKKB01000002">
    <property type="protein sequence ID" value="RPA33404.1"/>
    <property type="molecule type" value="Genomic_DNA"/>
</dbReference>
<dbReference type="EMBL" id="CP034073">
    <property type="protein sequence ID" value="AZG34806.1"/>
    <property type="molecule type" value="Genomic_DNA"/>
</dbReference>